<evidence type="ECO:0000313" key="2">
    <source>
        <dbReference type="EMBL" id="OCF30990.1"/>
    </source>
</evidence>
<keyword evidence="3" id="KW-1185">Reference proteome</keyword>
<organism evidence="2 3">
    <name type="scientific">Kwoniella heveanensis BCC8398</name>
    <dbReference type="NCBI Taxonomy" id="1296120"/>
    <lineage>
        <taxon>Eukaryota</taxon>
        <taxon>Fungi</taxon>
        <taxon>Dikarya</taxon>
        <taxon>Basidiomycota</taxon>
        <taxon>Agaricomycotina</taxon>
        <taxon>Tremellomycetes</taxon>
        <taxon>Tremellales</taxon>
        <taxon>Cryptococcaceae</taxon>
        <taxon>Kwoniella</taxon>
    </lineage>
</organism>
<feature type="compositionally biased region" description="Polar residues" evidence="1">
    <location>
        <begin position="75"/>
        <end position="119"/>
    </location>
</feature>
<reference evidence="3" key="2">
    <citation type="submission" date="2013-12" db="EMBL/GenBank/DDBJ databases">
        <title>Evolution of pathogenesis and genome organization in the Tremellales.</title>
        <authorList>
            <person name="Cuomo C."/>
            <person name="Litvintseva A."/>
            <person name="Heitman J."/>
            <person name="Chen Y."/>
            <person name="Sun S."/>
            <person name="Springer D."/>
            <person name="Dromer F."/>
            <person name="Young S."/>
            <person name="Zeng Q."/>
            <person name="Chapman S."/>
            <person name="Gujja S."/>
            <person name="Saif S."/>
            <person name="Birren B."/>
        </authorList>
    </citation>
    <scope>NUCLEOTIDE SEQUENCE [LARGE SCALE GENOMIC DNA]</scope>
    <source>
        <strain evidence="3">BCC8398</strain>
    </source>
</reference>
<name>A0A1B9GIS7_9TREE</name>
<evidence type="ECO:0000313" key="3">
    <source>
        <dbReference type="Proteomes" id="UP000092666"/>
    </source>
</evidence>
<reference evidence="2 3" key="1">
    <citation type="submission" date="2013-07" db="EMBL/GenBank/DDBJ databases">
        <title>The Genome Sequence of Cryptococcus heveanensis BCC8398.</title>
        <authorList>
            <consortium name="The Broad Institute Genome Sequencing Platform"/>
            <person name="Cuomo C."/>
            <person name="Litvintseva A."/>
            <person name="Chen Y."/>
            <person name="Heitman J."/>
            <person name="Sun S."/>
            <person name="Springer D."/>
            <person name="Dromer F."/>
            <person name="Young S.K."/>
            <person name="Zeng Q."/>
            <person name="Gargeya S."/>
            <person name="Fitzgerald M."/>
            <person name="Abouelleil A."/>
            <person name="Alvarado L."/>
            <person name="Berlin A.M."/>
            <person name="Chapman S.B."/>
            <person name="Dewar J."/>
            <person name="Goldberg J."/>
            <person name="Griggs A."/>
            <person name="Gujja S."/>
            <person name="Hansen M."/>
            <person name="Howarth C."/>
            <person name="Imamovic A."/>
            <person name="Larimer J."/>
            <person name="McCowan C."/>
            <person name="Murphy C."/>
            <person name="Pearson M."/>
            <person name="Priest M."/>
            <person name="Roberts A."/>
            <person name="Saif S."/>
            <person name="Shea T."/>
            <person name="Sykes S."/>
            <person name="Wortman J."/>
            <person name="Nusbaum C."/>
            <person name="Birren B."/>
        </authorList>
    </citation>
    <scope>NUCLEOTIDE SEQUENCE [LARGE SCALE GENOMIC DNA]</scope>
    <source>
        <strain evidence="2 3">BCC8398</strain>
    </source>
</reference>
<evidence type="ECO:0000256" key="1">
    <source>
        <dbReference type="SAM" id="MobiDB-lite"/>
    </source>
</evidence>
<feature type="compositionally biased region" description="Acidic residues" evidence="1">
    <location>
        <begin position="27"/>
        <end position="42"/>
    </location>
</feature>
<gene>
    <name evidence="2" type="ORF">I316_07397</name>
</gene>
<feature type="compositionally biased region" description="Polar residues" evidence="1">
    <location>
        <begin position="1"/>
        <end position="26"/>
    </location>
</feature>
<dbReference type="Proteomes" id="UP000092666">
    <property type="component" value="Unassembled WGS sequence"/>
</dbReference>
<feature type="compositionally biased region" description="Polar residues" evidence="1">
    <location>
        <begin position="50"/>
        <end position="64"/>
    </location>
</feature>
<protein>
    <submittedName>
        <fullName evidence="2">Uncharacterized protein</fullName>
    </submittedName>
</protein>
<proteinExistence type="predicted"/>
<feature type="region of interest" description="Disordered" evidence="1">
    <location>
        <begin position="1"/>
        <end position="139"/>
    </location>
</feature>
<dbReference type="EMBL" id="KV700139">
    <property type="protein sequence ID" value="OCF30990.1"/>
    <property type="molecule type" value="Genomic_DNA"/>
</dbReference>
<dbReference type="AlphaFoldDB" id="A0A1B9GIS7"/>
<accession>A0A1B9GIS7</accession>
<sequence length="139" mass="14825">MTRNYNQSGAASSQQPRRTHYSTQEDQGNESEKWEDTEDEAAFSEAASRTRASTPETDSVSEYQAFTGIPERSRNPYTGQTAGSETASHSYGGSSGAVTSSHTNQSAMPPAYTSSSTVGGNDAPATPTKSYAETDDYQS</sequence>